<dbReference type="Proteomes" id="UP000790347">
    <property type="component" value="Unassembled WGS sequence"/>
</dbReference>
<sequence length="91" mass="9732">MITCSHIRISEWPNNKVIIDSDFIIYTSTMVNKYFIYIPPITSLISSKCVAATAACPNAAVNDSSHVTADVSGFVVEVVIVVAVVVGDVPC</sequence>
<gene>
    <name evidence="1" type="ORF">DERF_001884</name>
</gene>
<keyword evidence="2" id="KW-1185">Reference proteome</keyword>
<accession>A0A922ID70</accession>
<protein>
    <submittedName>
        <fullName evidence="1">Uncharacterized protein</fullName>
    </submittedName>
</protein>
<reference evidence="1" key="1">
    <citation type="submission" date="2013-05" db="EMBL/GenBank/DDBJ databases">
        <authorList>
            <person name="Yim A.K.Y."/>
            <person name="Chan T.F."/>
            <person name="Ji K.M."/>
            <person name="Liu X.Y."/>
            <person name="Zhou J.W."/>
            <person name="Li R.Q."/>
            <person name="Yang K.Y."/>
            <person name="Li J."/>
            <person name="Li M."/>
            <person name="Law P.T.W."/>
            <person name="Wu Y.L."/>
            <person name="Cai Z.L."/>
            <person name="Qin H."/>
            <person name="Bao Y."/>
            <person name="Leung R.K.K."/>
            <person name="Ng P.K.S."/>
            <person name="Zou J."/>
            <person name="Zhong X.J."/>
            <person name="Ran P.X."/>
            <person name="Zhong N.S."/>
            <person name="Liu Z.G."/>
            <person name="Tsui S.K.W."/>
        </authorList>
    </citation>
    <scope>NUCLEOTIDE SEQUENCE</scope>
    <source>
        <strain evidence="1">Derf</strain>
        <tissue evidence="1">Whole organism</tissue>
    </source>
</reference>
<dbReference type="EMBL" id="ASGP02000001">
    <property type="protein sequence ID" value="KAH9527895.1"/>
    <property type="molecule type" value="Genomic_DNA"/>
</dbReference>
<proteinExistence type="predicted"/>
<name>A0A922ID70_DERFA</name>
<reference evidence="1" key="2">
    <citation type="journal article" date="2022" name="Res Sq">
        <title>Comparative Genomics Reveals Insights into the Divergent Evolution of Astigmatic Mites and Household Pest Adaptations.</title>
        <authorList>
            <person name="Xiong Q."/>
            <person name="Wan A.T.-Y."/>
            <person name="Liu X.-Y."/>
            <person name="Fung C.S.-H."/>
            <person name="Xiao X."/>
            <person name="Malainual N."/>
            <person name="Hou J."/>
            <person name="Wang L."/>
            <person name="Wang M."/>
            <person name="Yang K."/>
            <person name="Cui Y."/>
            <person name="Leung E."/>
            <person name="Nong W."/>
            <person name="Shin S.-K."/>
            <person name="Au S."/>
            <person name="Jeong K.Y."/>
            <person name="Chew F.T."/>
            <person name="Hui J."/>
            <person name="Leung T.F."/>
            <person name="Tungtrongchitr A."/>
            <person name="Zhong N."/>
            <person name="Liu Z."/>
            <person name="Tsui S."/>
        </authorList>
    </citation>
    <scope>NUCLEOTIDE SEQUENCE</scope>
    <source>
        <strain evidence="1">Derf</strain>
        <tissue evidence="1">Whole organism</tissue>
    </source>
</reference>
<comment type="caution">
    <text evidence="1">The sequence shown here is derived from an EMBL/GenBank/DDBJ whole genome shotgun (WGS) entry which is preliminary data.</text>
</comment>
<dbReference type="AlphaFoldDB" id="A0A922ID70"/>
<organism evidence="1 2">
    <name type="scientific">Dermatophagoides farinae</name>
    <name type="common">American house dust mite</name>
    <dbReference type="NCBI Taxonomy" id="6954"/>
    <lineage>
        <taxon>Eukaryota</taxon>
        <taxon>Metazoa</taxon>
        <taxon>Ecdysozoa</taxon>
        <taxon>Arthropoda</taxon>
        <taxon>Chelicerata</taxon>
        <taxon>Arachnida</taxon>
        <taxon>Acari</taxon>
        <taxon>Acariformes</taxon>
        <taxon>Sarcoptiformes</taxon>
        <taxon>Astigmata</taxon>
        <taxon>Psoroptidia</taxon>
        <taxon>Analgoidea</taxon>
        <taxon>Pyroglyphidae</taxon>
        <taxon>Dermatophagoidinae</taxon>
        <taxon>Dermatophagoides</taxon>
    </lineage>
</organism>
<evidence type="ECO:0000313" key="2">
    <source>
        <dbReference type="Proteomes" id="UP000790347"/>
    </source>
</evidence>
<evidence type="ECO:0000313" key="1">
    <source>
        <dbReference type="EMBL" id="KAH9527895.1"/>
    </source>
</evidence>